<keyword evidence="1" id="KW-1133">Transmembrane helix</keyword>
<dbReference type="EMBL" id="JAMYJR010000002">
    <property type="protein sequence ID" value="MCO8269401.1"/>
    <property type="molecule type" value="Genomic_DNA"/>
</dbReference>
<organism evidence="2 3">
    <name type="scientific">Paractinoplanes aksuensis</name>
    <dbReference type="NCBI Taxonomy" id="2939490"/>
    <lineage>
        <taxon>Bacteria</taxon>
        <taxon>Bacillati</taxon>
        <taxon>Actinomycetota</taxon>
        <taxon>Actinomycetes</taxon>
        <taxon>Micromonosporales</taxon>
        <taxon>Micromonosporaceae</taxon>
        <taxon>Paractinoplanes</taxon>
    </lineage>
</organism>
<protein>
    <submittedName>
        <fullName evidence="2">Uncharacterized protein</fullName>
    </submittedName>
</protein>
<accession>A0ABT1DF05</accession>
<reference evidence="2 3" key="1">
    <citation type="submission" date="2022-06" db="EMBL/GenBank/DDBJ databases">
        <title>New Species of the Genus Actinoplanes, ActinopZanes ferrugineus.</title>
        <authorList>
            <person name="Ding P."/>
        </authorList>
    </citation>
    <scope>NUCLEOTIDE SEQUENCE [LARGE SCALE GENOMIC DNA]</scope>
    <source>
        <strain evidence="2 3">TRM88003</strain>
    </source>
</reference>
<dbReference type="RefSeq" id="WP_253235947.1">
    <property type="nucleotide sequence ID" value="NZ_JAMYJR010000002.1"/>
</dbReference>
<evidence type="ECO:0000313" key="3">
    <source>
        <dbReference type="Proteomes" id="UP001523369"/>
    </source>
</evidence>
<dbReference type="Proteomes" id="UP001523369">
    <property type="component" value="Unassembled WGS sequence"/>
</dbReference>
<proteinExistence type="predicted"/>
<feature type="transmembrane region" description="Helical" evidence="1">
    <location>
        <begin position="113"/>
        <end position="134"/>
    </location>
</feature>
<feature type="transmembrane region" description="Helical" evidence="1">
    <location>
        <begin position="43"/>
        <end position="60"/>
    </location>
</feature>
<evidence type="ECO:0000313" key="2">
    <source>
        <dbReference type="EMBL" id="MCO8269401.1"/>
    </source>
</evidence>
<keyword evidence="1" id="KW-0472">Membrane</keyword>
<sequence length="204" mass="21188">MGWLRLYVRSRRVPVAVAVALSAAALCWAGWSMFTDTPEINRGLAIFTVLAVLAAMISTLGGDDDSLESGTALLWPPRRALHLLALGVVAAVPLLASRATGASFGPADEMLRAVAGLTGLIGLGVALAGVRMAWQVPLCWAVIQLIVGGGESPPGWRESVFWLVQPGDSRVAAVTAAVLLGAGVLTYAWRVGPRRAPAEAALGQ</sequence>
<comment type="caution">
    <text evidence="2">The sequence shown here is derived from an EMBL/GenBank/DDBJ whole genome shotgun (WGS) entry which is preliminary data.</text>
</comment>
<name>A0ABT1DF05_9ACTN</name>
<keyword evidence="3" id="KW-1185">Reference proteome</keyword>
<gene>
    <name evidence="2" type="ORF">M1L60_02215</name>
</gene>
<keyword evidence="1" id="KW-0812">Transmembrane</keyword>
<feature type="transmembrane region" description="Helical" evidence="1">
    <location>
        <begin position="12"/>
        <end position="31"/>
    </location>
</feature>
<feature type="transmembrane region" description="Helical" evidence="1">
    <location>
        <begin position="80"/>
        <end position="101"/>
    </location>
</feature>
<evidence type="ECO:0000256" key="1">
    <source>
        <dbReference type="SAM" id="Phobius"/>
    </source>
</evidence>